<evidence type="ECO:0000259" key="2">
    <source>
        <dbReference type="Pfam" id="PF02638"/>
    </source>
</evidence>
<evidence type="ECO:0000313" key="4">
    <source>
        <dbReference type="Proteomes" id="UP000294744"/>
    </source>
</evidence>
<name>A0A4R4UMY7_9PSEU</name>
<dbReference type="SUPFAM" id="SSF51445">
    <property type="entry name" value="(Trans)glycosidases"/>
    <property type="match status" value="1"/>
</dbReference>
<accession>A0A4R4UMY7</accession>
<dbReference type="Pfam" id="PF02638">
    <property type="entry name" value="GHL10"/>
    <property type="match status" value="1"/>
</dbReference>
<dbReference type="EMBL" id="SMKV01000011">
    <property type="protein sequence ID" value="TDC93201.1"/>
    <property type="molecule type" value="Genomic_DNA"/>
</dbReference>
<feature type="domain" description="Glycosyl hydrolase-like 10" evidence="2">
    <location>
        <begin position="33"/>
        <end position="349"/>
    </location>
</feature>
<dbReference type="InterPro" id="IPR017853">
    <property type="entry name" value="GH"/>
</dbReference>
<comment type="caution">
    <text evidence="3">The sequence shown here is derived from an EMBL/GenBank/DDBJ whole genome shotgun (WGS) entry which is preliminary data.</text>
</comment>
<keyword evidence="1" id="KW-0732">Signal</keyword>
<proteinExistence type="predicted"/>
<dbReference type="InterPro" id="IPR003790">
    <property type="entry name" value="GHL10"/>
</dbReference>
<dbReference type="OrthoDB" id="9773203at2"/>
<dbReference type="RefSeq" id="WP_132622483.1">
    <property type="nucleotide sequence ID" value="NZ_SMKV01000011.1"/>
</dbReference>
<dbReference type="Gene3D" id="3.20.20.80">
    <property type="entry name" value="Glycosidases"/>
    <property type="match status" value="1"/>
</dbReference>
<dbReference type="PANTHER" id="PTHR43405:SF1">
    <property type="entry name" value="GLYCOSYL HYDROLASE DIGH"/>
    <property type="match status" value="1"/>
</dbReference>
<evidence type="ECO:0000256" key="1">
    <source>
        <dbReference type="ARBA" id="ARBA00022729"/>
    </source>
</evidence>
<keyword evidence="4" id="KW-1185">Reference proteome</keyword>
<dbReference type="InterPro" id="IPR052177">
    <property type="entry name" value="Divisome_Glycosyl_Hydrolase"/>
</dbReference>
<organism evidence="3 4">
    <name type="scientific">Saccharopolyspora aridisoli</name>
    <dbReference type="NCBI Taxonomy" id="2530385"/>
    <lineage>
        <taxon>Bacteria</taxon>
        <taxon>Bacillati</taxon>
        <taxon>Actinomycetota</taxon>
        <taxon>Actinomycetes</taxon>
        <taxon>Pseudonocardiales</taxon>
        <taxon>Pseudonocardiaceae</taxon>
        <taxon>Saccharopolyspora</taxon>
    </lineage>
</organism>
<evidence type="ECO:0000313" key="3">
    <source>
        <dbReference type="EMBL" id="TDC93201.1"/>
    </source>
</evidence>
<gene>
    <name evidence="3" type="ORF">E1161_11565</name>
</gene>
<dbReference type="PANTHER" id="PTHR43405">
    <property type="entry name" value="GLYCOSYL HYDROLASE DIGH"/>
    <property type="match status" value="1"/>
</dbReference>
<reference evidence="3 4" key="1">
    <citation type="submission" date="2019-03" db="EMBL/GenBank/DDBJ databases">
        <title>Draft genome sequences of novel Actinobacteria.</title>
        <authorList>
            <person name="Sahin N."/>
            <person name="Ay H."/>
            <person name="Saygin H."/>
        </authorList>
    </citation>
    <scope>NUCLEOTIDE SEQUENCE [LARGE SCALE GENOMIC DNA]</scope>
    <source>
        <strain evidence="3 4">16K404</strain>
    </source>
</reference>
<dbReference type="Proteomes" id="UP000294744">
    <property type="component" value="Unassembled WGS sequence"/>
</dbReference>
<dbReference type="AlphaFoldDB" id="A0A4R4UMY7"/>
<protein>
    <recommendedName>
        <fullName evidence="2">Glycosyl hydrolase-like 10 domain-containing protein</fullName>
    </recommendedName>
</protein>
<sequence length="394" mass="44384">MRKLGSLSTAMGLAAALVGLLGTAGVAAPSSTEMRGVWIASVANTDWPSRRGLSAEQQESEYRAMLDQAVANRMNAVFVQVRPTADAFWPSPWEPWSHWLTGQQGRDPGYDPMRFLVDEAHQRGLEFHAWFNPYRVSMTDDPNSLVPTHPARVHPEWTFSYGGKLYYDPGVPQVRQFVTEAITDAVSRYEVDGVHLDDYFYPYPADGRRIPDERTFAAHGKGFDNIDDWRRDNVNDLISGLDERVHAVRPRAEFGVSPSGIWRNARSDPAGSDTNGMESYSSIFADTRRWVREGWVDYIAPQVYWQFGHPAADYAKVVPWWSRTVEGTDVKLYIGQAAYEVGQPNWTDPAELTNHLTFNASQPNVEGDIYFSANSLNTVAEEAITRVVRDHYTS</sequence>